<reference evidence="1 2" key="1">
    <citation type="submission" date="2020-08" db="EMBL/GenBank/DDBJ databases">
        <authorList>
            <person name="Liu C."/>
            <person name="Sun Q."/>
        </authorList>
    </citation>
    <scope>NUCLEOTIDE SEQUENCE [LARGE SCALE GENOMIC DNA]</scope>
    <source>
        <strain evidence="1 2">NSJ-4</strain>
    </source>
</reference>
<keyword evidence="2" id="KW-1185">Reference proteome</keyword>
<dbReference type="AlphaFoldDB" id="A0A7G9FKB5"/>
<name>A0A7G9FKB5_9FIRM</name>
<dbReference type="RefSeq" id="WP_177982451.1">
    <property type="nucleotide sequence ID" value="NZ_CP060632.1"/>
</dbReference>
<evidence type="ECO:0000313" key="2">
    <source>
        <dbReference type="Proteomes" id="UP000515819"/>
    </source>
</evidence>
<dbReference type="InterPro" id="IPR010181">
    <property type="entry name" value="CGCAxxGCC_motif"/>
</dbReference>
<accession>A0A7G9FKB5</accession>
<protein>
    <submittedName>
        <fullName evidence="1">C_GCAxxG_C_C family protein</fullName>
    </submittedName>
</protein>
<gene>
    <name evidence="1" type="ORF">H9Q76_09620</name>
</gene>
<proteinExistence type="predicted"/>
<dbReference type="EMBL" id="CP060632">
    <property type="protein sequence ID" value="QNL98996.1"/>
    <property type="molecule type" value="Genomic_DNA"/>
</dbReference>
<dbReference type="KEGG" id="wcp:H9Q76_09620"/>
<organism evidence="1 2">
    <name type="scientific">Wujia chipingensis</name>
    <dbReference type="NCBI Taxonomy" id="2763670"/>
    <lineage>
        <taxon>Bacteria</taxon>
        <taxon>Bacillati</taxon>
        <taxon>Bacillota</taxon>
        <taxon>Clostridia</taxon>
        <taxon>Lachnospirales</taxon>
        <taxon>Lachnospiraceae</taxon>
        <taxon>Wujia</taxon>
    </lineage>
</organism>
<sequence length="128" mass="13781">MNKHIEKAMELRNETPMVSNCSQTIMRCYAEDMGISEEMAAGLGCNFGGGMKCGGVCGAITGGLMVLGAKGVENPAKVNEFRRKIAENHDGMVNCVDLLRANAARGGNKKEHCDKMIQEAITLIDEMV</sequence>
<dbReference type="Pfam" id="PF09719">
    <property type="entry name" value="C_GCAxxG_C_C"/>
    <property type="match status" value="1"/>
</dbReference>
<evidence type="ECO:0000313" key="1">
    <source>
        <dbReference type="EMBL" id="QNL98996.1"/>
    </source>
</evidence>
<dbReference type="Proteomes" id="UP000515819">
    <property type="component" value="Chromosome"/>
</dbReference>